<comment type="caution">
    <text evidence="2">The sequence shown here is derived from an EMBL/GenBank/DDBJ whole genome shotgun (WGS) entry which is preliminary data.</text>
</comment>
<feature type="compositionally biased region" description="Polar residues" evidence="1">
    <location>
        <begin position="1494"/>
        <end position="1505"/>
    </location>
</feature>
<evidence type="ECO:0000313" key="3">
    <source>
        <dbReference type="Proteomes" id="UP001201262"/>
    </source>
</evidence>
<dbReference type="PANTHER" id="PTHR32387">
    <property type="entry name" value="WU:FJ29H11"/>
    <property type="match status" value="1"/>
</dbReference>
<feature type="region of interest" description="Disordered" evidence="1">
    <location>
        <begin position="1547"/>
        <end position="1570"/>
    </location>
</feature>
<dbReference type="PROSITE" id="PS50007">
    <property type="entry name" value="PIPLC_X_DOMAIN"/>
    <property type="match status" value="1"/>
</dbReference>
<dbReference type="RefSeq" id="XP_046072187.1">
    <property type="nucleotide sequence ID" value="XM_046220411.1"/>
</dbReference>
<protein>
    <submittedName>
        <fullName evidence="2">Heterokaryon incompatibility protein</fullName>
    </submittedName>
</protein>
<name>A0AAD4Q0P8_9EURO</name>
<proteinExistence type="predicted"/>
<feature type="compositionally biased region" description="Low complexity" evidence="1">
    <location>
        <begin position="1453"/>
        <end position="1465"/>
    </location>
</feature>
<gene>
    <name evidence="2" type="ORF">BGW36DRAFT_427445</name>
</gene>
<dbReference type="EMBL" id="JAJTJA010000006">
    <property type="protein sequence ID" value="KAH8697486.1"/>
    <property type="molecule type" value="Genomic_DNA"/>
</dbReference>
<keyword evidence="3" id="KW-1185">Reference proteome</keyword>
<organism evidence="2 3">
    <name type="scientific">Talaromyces proteolyticus</name>
    <dbReference type="NCBI Taxonomy" id="1131652"/>
    <lineage>
        <taxon>Eukaryota</taxon>
        <taxon>Fungi</taxon>
        <taxon>Dikarya</taxon>
        <taxon>Ascomycota</taxon>
        <taxon>Pezizomycotina</taxon>
        <taxon>Eurotiomycetes</taxon>
        <taxon>Eurotiomycetidae</taxon>
        <taxon>Eurotiales</taxon>
        <taxon>Trichocomaceae</taxon>
        <taxon>Talaromyces</taxon>
        <taxon>Talaromyces sect. Bacilispori</taxon>
    </lineage>
</organism>
<feature type="compositionally biased region" description="Polar residues" evidence="1">
    <location>
        <begin position="1470"/>
        <end position="1483"/>
    </location>
</feature>
<feature type="region of interest" description="Disordered" evidence="1">
    <location>
        <begin position="1430"/>
        <end position="1533"/>
    </location>
</feature>
<dbReference type="InterPro" id="IPR052957">
    <property type="entry name" value="Auxin_embryo_med"/>
</dbReference>
<evidence type="ECO:0000256" key="1">
    <source>
        <dbReference type="SAM" id="MobiDB-lite"/>
    </source>
</evidence>
<reference evidence="2" key="1">
    <citation type="submission" date="2021-12" db="EMBL/GenBank/DDBJ databases">
        <title>Convergent genome expansion in fungi linked to evolution of root-endophyte symbiosis.</title>
        <authorList>
            <consortium name="DOE Joint Genome Institute"/>
            <person name="Ke Y.-H."/>
            <person name="Bonito G."/>
            <person name="Liao H.-L."/>
            <person name="Looney B."/>
            <person name="Rojas-Flechas A."/>
            <person name="Nash J."/>
            <person name="Hameed K."/>
            <person name="Schadt C."/>
            <person name="Martin F."/>
            <person name="Crous P.W."/>
            <person name="Miettinen O."/>
            <person name="Magnuson J.K."/>
            <person name="Labbe J."/>
            <person name="Jacobson D."/>
            <person name="Doktycz M.J."/>
            <person name="Veneault-Fourrey C."/>
            <person name="Kuo A."/>
            <person name="Mondo S."/>
            <person name="Calhoun S."/>
            <person name="Riley R."/>
            <person name="Ohm R."/>
            <person name="LaButti K."/>
            <person name="Andreopoulos B."/>
            <person name="Pangilinan J."/>
            <person name="Nolan M."/>
            <person name="Tritt A."/>
            <person name="Clum A."/>
            <person name="Lipzen A."/>
            <person name="Daum C."/>
            <person name="Barry K."/>
            <person name="Grigoriev I.V."/>
            <person name="Vilgalys R."/>
        </authorList>
    </citation>
    <scope>NUCLEOTIDE SEQUENCE</scope>
    <source>
        <strain evidence="2">PMI_201</strain>
    </source>
</reference>
<accession>A0AAD4Q0P8</accession>
<evidence type="ECO:0000313" key="2">
    <source>
        <dbReference type="EMBL" id="KAH8697486.1"/>
    </source>
</evidence>
<sequence length="1797" mass="203596">MDKNSDPVTTTEDARAVIEELARRKGTFTHAFRREAKEEAKNGRKGMLQAIEGSEEIREDLAKALKIISTDLYASRARFLMEVIQNADDNKYAEGETPTLSITVSPKHVKIECNEEGFSRENIQALCRTGRSSKRPGQGYTGEKGIGFKSVFKLANRAHIRSPPYYFQLDQTRELGMITPQWDEDYFDDHEEEHQTTIVLDRICDQKTDFSTALKKDVKAIDPVLILFLRRIERFHLTLFKSFSDDEPAISKSFRRLNWTPDSGIVSLKDEDANTMRHLYKHRFTTDIDGIETRRLGITETDIVLAFPVEKKSGTYIPSIRDQNLAFAYLPLGDFGFKFVIQADFLTTSNRQSVDEDNYWNKTIADAIPHAFEAAIDEFNNNGGNSDLDELAKMWPLYLSHNTSISSSYWRKIAKRINKRLSRAFVIKDRTGGVQVPKNLMFLDWTHDRNGKPMFGQMCDYVSPSYPESVREALLLLGVTAPDWKWLCDKLQELHDKNLLHIRMRSKEWCSDLAKVILEPQEPRGNRKYARDLRSFSLIPLADGTWRCPPSEDDPIYFPASLGTVIPPGLPLSLVDEEACACPKRSKLFRLLGVEDCDVPNVVKRILDYHAKFNSAMPDHLIAQLKYLYKMREHLLPGDMDKVYFACSASKHLQRGTSSYADISVDGELQQLFSGSSDANFLDGDYFAELDPFERAKLAEWLSETASVALAPRFISTFSHGLHRDFKWLLANKSDQVLAILRQHWSLYNKCMTKKAKDTLASHEFMCKSGDRAALRKTYIPFPKLVETTQVFGYADDCHFLVLPSGDPKDWKFLSSLGVGLDEGLDFYLWILNQSGFGDHIDVDKSKLLYLAIQSRAFSPIEQLKVKEAFGNHLVNLPNGKYECLESCVWQGPKGFSSKPALRPVYGHELDRLFREILEVPNATSAEVQEYLEQLGHDRSTTMADVTELYVFLQNHCADTFSVDDQTACIAVPSLPGSALEWKTPAQCVWDDEEFSQNELELESKTAIRRTVEQHAPTAKAFFTDVLKLPNAGIHELLADLSLMQKKKRDDPKRVHLLYERIESCRRRWPDTIRHVSTPSARQLADRFHRRAFRKSPLVFLRGVNDQSGRWLSLKDCIWTRSVLRYKHALMPSLNQYRDLFRDTLEVPNATMDMLVTDLLESLTDYPMEDEDGYQYVKELLQEIARLRQNNKELERLDDIECWPCHTPNCPRDLCSIGSFYVNDRQDLFDIFSDSYTFLDFDFDTSRRVADLLRNRGCDSFLSENVFIDTESCEPLEYDHDLTQDFRSRADALVKYFEYVKCESSYELRTLLENVAVWMSADIKTHYTLEGNTVTKSEGGSSVKVSLGEDETAKLEIFVSANKHARDCALITDIPEQLVAALELEPADLPDLHPLLRVPLASLKALLIKKGITGGDTADDSEETLVADSVNEDSLSQSDGSCHDSGDDASTMSASGVSSDSEGSAIVQCTRASARSEAANTTLRPHMHHRPSFRPTTPQLQSQYHLNLPSDESPRERPVTPRPTAAGLYSTDNRNRNRALIQGFALNADPASSSGRGRSSGQSGGGGSAIDMSTLREALEAAEPTLVSTPIQVNSNPRRWAGPIPNRNEEEMARDFEVGFLGEQFVYTLLHDTLELPDFTGKDNWTSSLRSRAGFSTFGREVSDFTYEDTQGSLTRHFLRMQHPYATPEWLSTACDNGNVPLYRLEVKSTTSQDPTTTFYMSGRQYELAKKLRVTSATPSEVYVVLRISGLDALEDGAGHRPQWRVYLDPYTLSEEGVLNFFAPTYAVRVTALNGFA</sequence>
<dbReference type="Gene3D" id="3.30.565.10">
    <property type="entry name" value="Histidine kinase-like ATPase, C-terminal domain"/>
    <property type="match status" value="1"/>
</dbReference>
<dbReference type="PANTHER" id="PTHR32387:SF0">
    <property type="entry name" value="PROTEIN NO VEIN"/>
    <property type="match status" value="1"/>
</dbReference>
<dbReference type="GeneID" id="70250698"/>
<dbReference type="Proteomes" id="UP001201262">
    <property type="component" value="Unassembled WGS sequence"/>
</dbReference>
<dbReference type="NCBIfam" id="NF047352">
    <property type="entry name" value="P_loop_sacsin"/>
    <property type="match status" value="1"/>
</dbReference>
<dbReference type="SUPFAM" id="SSF55874">
    <property type="entry name" value="ATPase domain of HSP90 chaperone/DNA topoisomerase II/histidine kinase"/>
    <property type="match status" value="1"/>
</dbReference>
<feature type="compositionally biased region" description="Low complexity" evidence="1">
    <location>
        <begin position="1552"/>
        <end position="1561"/>
    </location>
</feature>
<dbReference type="InterPro" id="IPR036890">
    <property type="entry name" value="HATPase_C_sf"/>
</dbReference>